<keyword evidence="4" id="KW-0418">Kinase</keyword>
<dbReference type="AlphaFoldDB" id="A0A163MV64"/>
<dbReference type="STRING" id="4829.A0A163MV64"/>
<dbReference type="GO" id="GO:0005634">
    <property type="term" value="C:nucleus"/>
    <property type="evidence" value="ECO:0007669"/>
    <property type="project" value="TreeGrafter"/>
</dbReference>
<dbReference type="InterPro" id="IPR011009">
    <property type="entry name" value="Kinase-like_dom_sf"/>
</dbReference>
<dbReference type="Pfam" id="PF00069">
    <property type="entry name" value="Pkinase"/>
    <property type="match status" value="1"/>
</dbReference>
<dbReference type="FunCoup" id="A0A163MV64">
    <property type="interactions" value="382"/>
</dbReference>
<dbReference type="InterPro" id="IPR000719">
    <property type="entry name" value="Prot_kinase_dom"/>
</dbReference>
<dbReference type="SMART" id="SM00220">
    <property type="entry name" value="S_TKc"/>
    <property type="match status" value="1"/>
</dbReference>
<keyword evidence="3 6" id="KW-0547">Nucleotide-binding</keyword>
<keyword evidence="11" id="KW-1185">Reference proteome</keyword>
<dbReference type="InParanoid" id="A0A163MV64"/>
<dbReference type="OrthoDB" id="283111at2759"/>
<organism evidence="10">
    <name type="scientific">Absidia glauca</name>
    <name type="common">Pin mould</name>
    <dbReference type="NCBI Taxonomy" id="4829"/>
    <lineage>
        <taxon>Eukaryota</taxon>
        <taxon>Fungi</taxon>
        <taxon>Fungi incertae sedis</taxon>
        <taxon>Mucoromycota</taxon>
        <taxon>Mucoromycotina</taxon>
        <taxon>Mucoromycetes</taxon>
        <taxon>Mucorales</taxon>
        <taxon>Cunninghamellaceae</taxon>
        <taxon>Absidia</taxon>
    </lineage>
</organism>
<proteinExistence type="inferred from homology"/>
<dbReference type="Gene3D" id="1.10.510.10">
    <property type="entry name" value="Transferase(Phosphotransferase) domain 1"/>
    <property type="match status" value="1"/>
</dbReference>
<dbReference type="PANTHER" id="PTHR45646">
    <property type="entry name" value="SERINE/THREONINE-PROTEIN KINASE DOA-RELATED"/>
    <property type="match status" value="1"/>
</dbReference>
<feature type="region of interest" description="Disordered" evidence="8">
    <location>
        <begin position="26"/>
        <end position="69"/>
    </location>
</feature>
<feature type="binding site" evidence="6">
    <location>
        <position position="175"/>
    </location>
    <ligand>
        <name>ATP</name>
        <dbReference type="ChEBI" id="CHEBI:30616"/>
    </ligand>
</feature>
<dbReference type="PROSITE" id="PS00108">
    <property type="entry name" value="PROTEIN_KINASE_ST"/>
    <property type="match status" value="1"/>
</dbReference>
<feature type="compositionally biased region" description="Low complexity" evidence="8">
    <location>
        <begin position="34"/>
        <end position="47"/>
    </location>
</feature>
<dbReference type="PROSITE" id="PS50011">
    <property type="entry name" value="PROTEIN_KINASE_DOM"/>
    <property type="match status" value="1"/>
</dbReference>
<evidence type="ECO:0000256" key="1">
    <source>
        <dbReference type="ARBA" id="ARBA00022527"/>
    </source>
</evidence>
<dbReference type="InterPro" id="IPR017441">
    <property type="entry name" value="Protein_kinase_ATP_BS"/>
</dbReference>
<evidence type="ECO:0000256" key="3">
    <source>
        <dbReference type="ARBA" id="ARBA00022741"/>
    </source>
</evidence>
<evidence type="ECO:0000256" key="8">
    <source>
        <dbReference type="SAM" id="MobiDB-lite"/>
    </source>
</evidence>
<dbReference type="Gene3D" id="3.30.200.20">
    <property type="entry name" value="Phosphorylase Kinase, domain 1"/>
    <property type="match status" value="1"/>
</dbReference>
<dbReference type="Proteomes" id="UP000078561">
    <property type="component" value="Unassembled WGS sequence"/>
</dbReference>
<evidence type="ECO:0000256" key="2">
    <source>
        <dbReference type="ARBA" id="ARBA00022679"/>
    </source>
</evidence>
<feature type="domain" description="Protein kinase" evidence="9">
    <location>
        <begin position="146"/>
        <end position="460"/>
    </location>
</feature>
<gene>
    <name evidence="10" type="primary">ABSGL_14725.1 scaffold 14966</name>
</gene>
<dbReference type="GO" id="GO:0005524">
    <property type="term" value="F:ATP binding"/>
    <property type="evidence" value="ECO:0007669"/>
    <property type="project" value="UniProtKB-UniRule"/>
</dbReference>
<dbReference type="GO" id="GO:0043484">
    <property type="term" value="P:regulation of RNA splicing"/>
    <property type="evidence" value="ECO:0007669"/>
    <property type="project" value="TreeGrafter"/>
</dbReference>
<reference evidence="10" key="1">
    <citation type="submission" date="2016-04" db="EMBL/GenBank/DDBJ databases">
        <authorList>
            <person name="Evans L.H."/>
            <person name="Alamgir A."/>
            <person name="Owens N."/>
            <person name="Weber N.D."/>
            <person name="Virtaneva K."/>
            <person name="Barbian K."/>
            <person name="Babar A."/>
            <person name="Rosenke K."/>
        </authorList>
    </citation>
    <scope>NUCLEOTIDE SEQUENCE [LARGE SCALE GENOMIC DNA]</scope>
    <source>
        <strain evidence="10">CBS 101.48</strain>
    </source>
</reference>
<comment type="similarity">
    <text evidence="7">Belongs to the protein kinase superfamily.</text>
</comment>
<evidence type="ECO:0000313" key="10">
    <source>
        <dbReference type="EMBL" id="SAM09051.1"/>
    </source>
</evidence>
<protein>
    <recommendedName>
        <fullName evidence="9">Protein kinase domain-containing protein</fullName>
    </recommendedName>
</protein>
<dbReference type="CDD" id="cd14134">
    <property type="entry name" value="PKc_CLK"/>
    <property type="match status" value="1"/>
</dbReference>
<keyword evidence="5 6" id="KW-0067">ATP-binding</keyword>
<keyword evidence="1 7" id="KW-0723">Serine/threonine-protein kinase</keyword>
<accession>A0A163MV64</accession>
<dbReference type="PROSITE" id="PS00107">
    <property type="entry name" value="PROTEIN_KINASE_ATP"/>
    <property type="match status" value="1"/>
</dbReference>
<dbReference type="OMA" id="RHHIQSF"/>
<feature type="compositionally biased region" description="Polar residues" evidence="8">
    <location>
        <begin position="113"/>
        <end position="123"/>
    </location>
</feature>
<dbReference type="SUPFAM" id="SSF56112">
    <property type="entry name" value="Protein kinase-like (PK-like)"/>
    <property type="match status" value="1"/>
</dbReference>
<dbReference type="InterPro" id="IPR008271">
    <property type="entry name" value="Ser/Thr_kinase_AS"/>
</dbReference>
<evidence type="ECO:0000256" key="5">
    <source>
        <dbReference type="ARBA" id="ARBA00022840"/>
    </source>
</evidence>
<feature type="region of interest" description="Disordered" evidence="8">
    <location>
        <begin position="89"/>
        <end position="124"/>
    </location>
</feature>
<evidence type="ECO:0000256" key="7">
    <source>
        <dbReference type="RuleBase" id="RU000304"/>
    </source>
</evidence>
<evidence type="ECO:0000256" key="4">
    <source>
        <dbReference type="ARBA" id="ARBA00022777"/>
    </source>
</evidence>
<name>A0A163MV64_ABSGL</name>
<evidence type="ECO:0000259" key="9">
    <source>
        <dbReference type="PROSITE" id="PS50011"/>
    </source>
</evidence>
<evidence type="ECO:0000313" key="11">
    <source>
        <dbReference type="Proteomes" id="UP000078561"/>
    </source>
</evidence>
<evidence type="ECO:0000256" key="6">
    <source>
        <dbReference type="PROSITE-ProRule" id="PRU10141"/>
    </source>
</evidence>
<dbReference type="InterPro" id="IPR051175">
    <property type="entry name" value="CLK_kinases"/>
</dbReference>
<dbReference type="EMBL" id="LT554985">
    <property type="protein sequence ID" value="SAM09051.1"/>
    <property type="molecule type" value="Genomic_DNA"/>
</dbReference>
<keyword evidence="2" id="KW-0808">Transferase</keyword>
<sequence>MAQDSKARHWEEEFYKNGYPKEVIVIEDSPTPPASSSSVATLRSSSKPPTPDHPHPSQPDQGDLRGSSGQVYNTASAAAAAFYASSKRARPYPTTDDPSLKRTKPSLIRVDQQGRSTYASNPPSEVYDDKDGHYIIKLNDSLTPRYKIMRLLGQGTFGKVVECYDRVRRTFCAIKVIRAIPKYRDASKIEIRVLNALKKRDPLNLNKCIHLLEWFDHRNHVCMVFELLGQSVFDFLKSNHFRPFPSHHIQQFAKQLLTSVAFLHDLNLIHTDLKPENILLVNHTSHPILTGNKESFVLEDTNIRLIDFGSATFEQDYHSAVVSTRHYRAPEIILGMGWSYPCDVWSIGCILVEFFTGDALFHTHDNLEHLAMMEAVLGTLPSHLHRLASQEGQSFFKNNQLKYPDTKKSRQVVRNMKPLHELIRPTDPLKTHFLDLIQQLLWYDPTTRISAREALRHPFFSV</sequence>
<dbReference type="PANTHER" id="PTHR45646:SF11">
    <property type="entry name" value="SERINE_THREONINE-PROTEIN KINASE DOA"/>
    <property type="match status" value="1"/>
</dbReference>
<dbReference type="GO" id="GO:0004674">
    <property type="term" value="F:protein serine/threonine kinase activity"/>
    <property type="evidence" value="ECO:0007669"/>
    <property type="project" value="UniProtKB-KW"/>
</dbReference>